<evidence type="ECO:0000256" key="9">
    <source>
        <dbReference type="ARBA" id="ARBA00023125"/>
    </source>
</evidence>
<dbReference type="InterPro" id="IPR003482">
    <property type="entry name" value="Whib"/>
</dbReference>
<evidence type="ECO:0000256" key="12">
    <source>
        <dbReference type="HAMAP-Rule" id="MF_01479"/>
    </source>
</evidence>
<keyword evidence="5 12" id="KW-0479">Metal-binding</keyword>
<dbReference type="GO" id="GO:0045454">
    <property type="term" value="P:cell redox homeostasis"/>
    <property type="evidence" value="ECO:0007669"/>
    <property type="project" value="TreeGrafter"/>
</dbReference>
<reference evidence="15" key="1">
    <citation type="submission" date="2021-01" db="EMBL/GenBank/DDBJ databases">
        <title>Whole genome shotgun sequence of Planosporangium flavigriseum NBRC 105377.</title>
        <authorList>
            <person name="Komaki H."/>
            <person name="Tamura T."/>
        </authorList>
    </citation>
    <scope>NUCLEOTIDE SEQUENCE</scope>
    <source>
        <strain evidence="15">NBRC 105377</strain>
    </source>
</reference>
<keyword evidence="8 12" id="KW-0805">Transcription regulation</keyword>
<keyword evidence="6 12" id="KW-0408">Iron</keyword>
<keyword evidence="10 12" id="KW-1015">Disulfide bond</keyword>
<protein>
    <recommendedName>
        <fullName evidence="12">Transcriptional regulator WhiB</fullName>
    </recommendedName>
</protein>
<evidence type="ECO:0000256" key="11">
    <source>
        <dbReference type="ARBA" id="ARBA00023163"/>
    </source>
</evidence>
<evidence type="ECO:0000256" key="8">
    <source>
        <dbReference type="ARBA" id="ARBA00023015"/>
    </source>
</evidence>
<evidence type="ECO:0000256" key="6">
    <source>
        <dbReference type="ARBA" id="ARBA00023004"/>
    </source>
</evidence>
<organism evidence="15 16">
    <name type="scientific">Planosporangium flavigriseum</name>
    <dbReference type="NCBI Taxonomy" id="373681"/>
    <lineage>
        <taxon>Bacteria</taxon>
        <taxon>Bacillati</taxon>
        <taxon>Actinomycetota</taxon>
        <taxon>Actinomycetes</taxon>
        <taxon>Micromonosporales</taxon>
        <taxon>Micromonosporaceae</taxon>
        <taxon>Planosporangium</taxon>
    </lineage>
</organism>
<feature type="region of interest" description="Disordered" evidence="13">
    <location>
        <begin position="108"/>
        <end position="208"/>
    </location>
</feature>
<keyword evidence="3 12" id="KW-0004">4Fe-4S</keyword>
<keyword evidence="4 12" id="KW-0963">Cytoplasm</keyword>
<sequence>MTNVARLPGPIADIWDWQRMGLCRGRDSAQFFHPDGERGASRGRREAAAKQLCRSCPVRAECAAHALATREPYGVWGGFTEAERLRLLATGWEDAADRQQSRVDVGRLEARLGLRPPAPRSVTPVAPPTRRPINSRGHGSAREQVPGHSQPPGRGQAPGHDRAPGSGPAPGHGPAPGRRQVPVTRQPAPVPPAQRPAPAAAAAAGPSNAAAILAQQGALAGPRTGLVPRTAIPH</sequence>
<feature type="binding site" evidence="12">
    <location>
        <position position="56"/>
    </location>
    <ligand>
        <name>[4Fe-4S] cluster</name>
        <dbReference type="ChEBI" id="CHEBI:49883"/>
    </ligand>
</feature>
<evidence type="ECO:0000256" key="1">
    <source>
        <dbReference type="ARBA" id="ARBA00004496"/>
    </source>
</evidence>
<evidence type="ECO:0000256" key="2">
    <source>
        <dbReference type="ARBA" id="ARBA00006597"/>
    </source>
</evidence>
<dbReference type="GO" id="GO:0046872">
    <property type="term" value="F:metal ion binding"/>
    <property type="evidence" value="ECO:0007669"/>
    <property type="project" value="UniProtKB-KW"/>
</dbReference>
<dbReference type="Pfam" id="PF02467">
    <property type="entry name" value="Whib"/>
    <property type="match status" value="1"/>
</dbReference>
<feature type="binding site" evidence="12">
    <location>
        <position position="53"/>
    </location>
    <ligand>
        <name>[4Fe-4S] cluster</name>
        <dbReference type="ChEBI" id="CHEBI:49883"/>
    </ligand>
</feature>
<comment type="PTM">
    <text evidence="12">Upon Fe-S cluster removal intramolecular disulfide bonds are formed.</text>
</comment>
<gene>
    <name evidence="12" type="primary">whiB</name>
    <name evidence="15" type="ORF">Pfl04_10930</name>
</gene>
<accession>A0A8J3LJV5</accession>
<dbReference type="GO" id="GO:0003677">
    <property type="term" value="F:DNA binding"/>
    <property type="evidence" value="ECO:0007669"/>
    <property type="project" value="UniProtKB-UniRule"/>
</dbReference>
<feature type="binding site" evidence="12">
    <location>
        <position position="62"/>
    </location>
    <ligand>
        <name>[4Fe-4S] cluster</name>
        <dbReference type="ChEBI" id="CHEBI:49883"/>
    </ligand>
</feature>
<evidence type="ECO:0000313" key="16">
    <source>
        <dbReference type="Proteomes" id="UP000653674"/>
    </source>
</evidence>
<dbReference type="HAMAP" id="MF_01479">
    <property type="entry name" value="WhiB"/>
    <property type="match status" value="1"/>
</dbReference>
<dbReference type="AlphaFoldDB" id="A0A8J3LJV5"/>
<comment type="similarity">
    <text evidence="2 12">Belongs to the WhiB family.</text>
</comment>
<evidence type="ECO:0000256" key="13">
    <source>
        <dbReference type="SAM" id="MobiDB-lite"/>
    </source>
</evidence>
<feature type="domain" description="4Fe-4S Wbl-type" evidence="14">
    <location>
        <begin position="22"/>
        <end position="86"/>
    </location>
</feature>
<dbReference type="EMBL" id="BONU01000005">
    <property type="protein sequence ID" value="GIG72689.1"/>
    <property type="molecule type" value="Genomic_DNA"/>
</dbReference>
<dbReference type="InterPro" id="IPR034768">
    <property type="entry name" value="4FE4S_WBL"/>
</dbReference>
<dbReference type="GO" id="GO:0051539">
    <property type="term" value="F:4 iron, 4 sulfur cluster binding"/>
    <property type="evidence" value="ECO:0007669"/>
    <property type="project" value="UniProtKB-UniRule"/>
</dbReference>
<evidence type="ECO:0000256" key="10">
    <source>
        <dbReference type="ARBA" id="ARBA00023157"/>
    </source>
</evidence>
<feature type="binding site" evidence="12">
    <location>
        <position position="23"/>
    </location>
    <ligand>
        <name>[4Fe-4S] cluster</name>
        <dbReference type="ChEBI" id="CHEBI:49883"/>
    </ligand>
</feature>
<comment type="subcellular location">
    <subcellularLocation>
        <location evidence="1 12">Cytoplasm</location>
    </subcellularLocation>
</comment>
<proteinExistence type="inferred from homology"/>
<evidence type="ECO:0000259" key="14">
    <source>
        <dbReference type="PROSITE" id="PS51674"/>
    </source>
</evidence>
<keyword evidence="9 12" id="KW-0238">DNA-binding</keyword>
<dbReference type="GO" id="GO:0047134">
    <property type="term" value="F:protein-disulfide reductase [NAD(P)H] activity"/>
    <property type="evidence" value="ECO:0007669"/>
    <property type="project" value="TreeGrafter"/>
</dbReference>
<keyword evidence="7 12" id="KW-0411">Iron-sulfur</keyword>
<dbReference type="PANTHER" id="PTHR38839">
    <property type="entry name" value="TRANSCRIPTIONAL REGULATOR WHID-RELATED"/>
    <property type="match status" value="1"/>
</dbReference>
<dbReference type="GO" id="GO:0035731">
    <property type="term" value="F:dinitrosyl-iron complex binding"/>
    <property type="evidence" value="ECO:0007669"/>
    <property type="project" value="UniProtKB-UniRule"/>
</dbReference>
<evidence type="ECO:0000256" key="5">
    <source>
        <dbReference type="ARBA" id="ARBA00022723"/>
    </source>
</evidence>
<keyword evidence="16" id="KW-1185">Reference proteome</keyword>
<dbReference type="PROSITE" id="PS51674">
    <property type="entry name" value="4FE4S_WBL"/>
    <property type="match status" value="1"/>
</dbReference>
<evidence type="ECO:0000256" key="3">
    <source>
        <dbReference type="ARBA" id="ARBA00022485"/>
    </source>
</evidence>
<keyword evidence="11 12" id="KW-0804">Transcription</keyword>
<dbReference type="GO" id="GO:0005737">
    <property type="term" value="C:cytoplasm"/>
    <property type="evidence" value="ECO:0007669"/>
    <property type="project" value="UniProtKB-SubCell"/>
</dbReference>
<comment type="cofactor">
    <cofactor evidence="12">
        <name>[4Fe-4S] cluster</name>
        <dbReference type="ChEBI" id="CHEBI:49883"/>
    </cofactor>
    <text evidence="12">Binds 1 [4Fe-4S] cluster per subunit. Following nitrosylation of the [4Fe-4S] cluster binds 1 [4Fe-8(NO)] cluster per subunit.</text>
</comment>
<comment type="caution">
    <text evidence="15">The sequence shown here is derived from an EMBL/GenBank/DDBJ whole genome shotgun (WGS) entry which is preliminary data.</text>
</comment>
<dbReference type="GO" id="GO:0045892">
    <property type="term" value="P:negative regulation of DNA-templated transcription"/>
    <property type="evidence" value="ECO:0007669"/>
    <property type="project" value="TreeGrafter"/>
</dbReference>
<comment type="PTM">
    <text evidence="12">The Fe-S cluster can be nitrosylated by nitric oxide (NO).</text>
</comment>
<feature type="compositionally biased region" description="Low complexity" evidence="13">
    <location>
        <begin position="196"/>
        <end position="208"/>
    </location>
</feature>
<dbReference type="PANTHER" id="PTHR38839:SF5">
    <property type="entry name" value="TRANSCRIPTIONAL REGULATOR WHID"/>
    <property type="match status" value="1"/>
</dbReference>
<evidence type="ECO:0000256" key="4">
    <source>
        <dbReference type="ARBA" id="ARBA00022490"/>
    </source>
</evidence>
<dbReference type="Proteomes" id="UP000653674">
    <property type="component" value="Unassembled WGS sequence"/>
</dbReference>
<evidence type="ECO:0000256" key="7">
    <source>
        <dbReference type="ARBA" id="ARBA00023014"/>
    </source>
</evidence>
<comment type="function">
    <text evidence="12">Acts as a transcriptional regulator. Probably redox-responsive. The apo- but not holo-form probably binds DNA.</text>
</comment>
<name>A0A8J3LJV5_9ACTN</name>
<evidence type="ECO:0000313" key="15">
    <source>
        <dbReference type="EMBL" id="GIG72689.1"/>
    </source>
</evidence>